<proteinExistence type="predicted"/>
<name>A0ABV5N548_9ACTN</name>
<protein>
    <recommendedName>
        <fullName evidence="4">Transposase</fullName>
    </recommendedName>
</protein>
<dbReference type="RefSeq" id="WP_381348213.1">
    <property type="nucleotide sequence ID" value="NZ_JBHMCY010000045.1"/>
</dbReference>
<feature type="compositionally biased region" description="Basic and acidic residues" evidence="1">
    <location>
        <begin position="12"/>
        <end position="23"/>
    </location>
</feature>
<feature type="region of interest" description="Disordered" evidence="1">
    <location>
        <begin position="1"/>
        <end position="23"/>
    </location>
</feature>
<evidence type="ECO:0000313" key="2">
    <source>
        <dbReference type="EMBL" id="MFB9465383.1"/>
    </source>
</evidence>
<accession>A0ABV5N548</accession>
<dbReference type="Proteomes" id="UP001589709">
    <property type="component" value="Unassembled WGS sequence"/>
</dbReference>
<evidence type="ECO:0000313" key="3">
    <source>
        <dbReference type="Proteomes" id="UP001589709"/>
    </source>
</evidence>
<dbReference type="EMBL" id="JBHMCY010000045">
    <property type="protein sequence ID" value="MFB9465383.1"/>
    <property type="molecule type" value="Genomic_DNA"/>
</dbReference>
<sequence length="57" mass="6392">MTLSHHAPRRSGAVEDRQAGPNQRFKDLLDAEIDAKLLRNWPTETADTARPQKGARP</sequence>
<comment type="caution">
    <text evidence="2">The sequence shown here is derived from an EMBL/GenBank/DDBJ whole genome shotgun (WGS) entry which is preliminary data.</text>
</comment>
<keyword evidence="3" id="KW-1185">Reference proteome</keyword>
<evidence type="ECO:0000256" key="1">
    <source>
        <dbReference type="SAM" id="MobiDB-lite"/>
    </source>
</evidence>
<organism evidence="2 3">
    <name type="scientific">Streptomyces cinereospinus</name>
    <dbReference type="NCBI Taxonomy" id="285561"/>
    <lineage>
        <taxon>Bacteria</taxon>
        <taxon>Bacillati</taxon>
        <taxon>Actinomycetota</taxon>
        <taxon>Actinomycetes</taxon>
        <taxon>Kitasatosporales</taxon>
        <taxon>Streptomycetaceae</taxon>
        <taxon>Streptomyces</taxon>
    </lineage>
</organism>
<reference evidence="2 3" key="1">
    <citation type="submission" date="2024-09" db="EMBL/GenBank/DDBJ databases">
        <authorList>
            <person name="Sun Q."/>
            <person name="Mori K."/>
        </authorList>
    </citation>
    <scope>NUCLEOTIDE SEQUENCE [LARGE SCALE GENOMIC DNA]</scope>
    <source>
        <strain evidence="2 3">JCM 6917</strain>
    </source>
</reference>
<gene>
    <name evidence="2" type="ORF">ACFF45_22370</name>
</gene>
<evidence type="ECO:0008006" key="4">
    <source>
        <dbReference type="Google" id="ProtNLM"/>
    </source>
</evidence>